<dbReference type="GO" id="GO:0022857">
    <property type="term" value="F:transmembrane transporter activity"/>
    <property type="evidence" value="ECO:0007669"/>
    <property type="project" value="InterPro"/>
</dbReference>
<feature type="domain" description="Multidrug resistance protein MdtA-like barrel-sandwich hybrid" evidence="4">
    <location>
        <begin position="63"/>
        <end position="186"/>
    </location>
</feature>
<dbReference type="InterPro" id="IPR006143">
    <property type="entry name" value="RND_pump_MFP"/>
</dbReference>
<sequence length="348" mass="39587">MFKFLRRRLKLLSILVFAILAISFFLRPKLLSKQKYKNQSSVTVKKGDLRETLTISGEIDAEEKVTLRFQISGRLSWIGVREGDYVKKYQSIAALDKREVEKNLKKKLLTYMNERWDFEQTHDDYSVRGRQLYQVPGLTDEERRILDKAQFDLDSSVLDVEISNLAVEYANLFTPIAGIVTRISTPFAGVNITPAGAEFEIINPDTVYFSALADETEVTKVREGLSGDLILDAFPDKDLTGFIKNISFIPKSDESGTVYRVKFNFVRSNSALPTRLGMVGDLTFITQEKKDVLYLPAKYIFVQNGQKYVYVKRKAEVKKTAVKTGLETEDDIEIISGLKKGDVVYLPD</sequence>
<name>A0A1F6A176_9BACT</name>
<dbReference type="SUPFAM" id="SSF111369">
    <property type="entry name" value="HlyD-like secretion proteins"/>
    <property type="match status" value="1"/>
</dbReference>
<evidence type="ECO:0000313" key="6">
    <source>
        <dbReference type="Proteomes" id="UP000176253"/>
    </source>
</evidence>
<comment type="caution">
    <text evidence="5">The sequence shown here is derived from an EMBL/GenBank/DDBJ whole genome shotgun (WGS) entry which is preliminary data.</text>
</comment>
<accession>A0A1F6A176</accession>
<evidence type="ECO:0000259" key="4">
    <source>
        <dbReference type="Pfam" id="PF25917"/>
    </source>
</evidence>
<comment type="similarity">
    <text evidence="2">Belongs to the membrane fusion protein (MFP) (TC 8.A.1) family.</text>
</comment>
<dbReference type="AlphaFoldDB" id="A0A1F6A176"/>
<dbReference type="PANTHER" id="PTHR32347">
    <property type="entry name" value="EFFLUX SYSTEM COMPONENT YKNX-RELATED"/>
    <property type="match status" value="1"/>
</dbReference>
<comment type="subcellular location">
    <subcellularLocation>
        <location evidence="1">Cell envelope</location>
    </subcellularLocation>
</comment>
<protein>
    <recommendedName>
        <fullName evidence="4">Multidrug resistance protein MdtA-like barrel-sandwich hybrid domain-containing protein</fullName>
    </recommendedName>
</protein>
<gene>
    <name evidence="5" type="ORF">A3D78_03965</name>
</gene>
<proteinExistence type="inferred from homology"/>
<organism evidence="5 6">
    <name type="scientific">Candidatus Gottesmanbacteria bacterium RIFCSPHIGHO2_02_FULL_39_14</name>
    <dbReference type="NCBI Taxonomy" id="1798383"/>
    <lineage>
        <taxon>Bacteria</taxon>
        <taxon>Candidatus Gottesmaniibacteriota</taxon>
    </lineage>
</organism>
<dbReference type="EMBL" id="MFJM01000017">
    <property type="protein sequence ID" value="OGG18364.1"/>
    <property type="molecule type" value="Genomic_DNA"/>
</dbReference>
<evidence type="ECO:0000256" key="3">
    <source>
        <dbReference type="ARBA" id="ARBA00023054"/>
    </source>
</evidence>
<evidence type="ECO:0000256" key="1">
    <source>
        <dbReference type="ARBA" id="ARBA00004196"/>
    </source>
</evidence>
<dbReference type="GO" id="GO:0030313">
    <property type="term" value="C:cell envelope"/>
    <property type="evidence" value="ECO:0007669"/>
    <property type="project" value="UniProtKB-SubCell"/>
</dbReference>
<dbReference type="Pfam" id="PF25917">
    <property type="entry name" value="BSH_RND"/>
    <property type="match status" value="1"/>
</dbReference>
<dbReference type="Gene3D" id="2.40.420.20">
    <property type="match status" value="1"/>
</dbReference>
<reference evidence="5 6" key="1">
    <citation type="journal article" date="2016" name="Nat. Commun.">
        <title>Thousands of microbial genomes shed light on interconnected biogeochemical processes in an aquifer system.</title>
        <authorList>
            <person name="Anantharaman K."/>
            <person name="Brown C.T."/>
            <person name="Hug L.A."/>
            <person name="Sharon I."/>
            <person name="Castelle C.J."/>
            <person name="Probst A.J."/>
            <person name="Thomas B.C."/>
            <person name="Singh A."/>
            <person name="Wilkins M.J."/>
            <person name="Karaoz U."/>
            <person name="Brodie E.L."/>
            <person name="Williams K.H."/>
            <person name="Hubbard S.S."/>
            <person name="Banfield J.F."/>
        </authorList>
    </citation>
    <scope>NUCLEOTIDE SEQUENCE [LARGE SCALE GENOMIC DNA]</scope>
</reference>
<dbReference type="Gene3D" id="2.40.30.170">
    <property type="match status" value="1"/>
</dbReference>
<dbReference type="InterPro" id="IPR050465">
    <property type="entry name" value="UPF0194_transport"/>
</dbReference>
<dbReference type="NCBIfam" id="TIGR01730">
    <property type="entry name" value="RND_mfp"/>
    <property type="match status" value="1"/>
</dbReference>
<dbReference type="STRING" id="1798383.A3D78_03965"/>
<dbReference type="Gene3D" id="2.40.50.100">
    <property type="match status" value="1"/>
</dbReference>
<dbReference type="Proteomes" id="UP000176253">
    <property type="component" value="Unassembled WGS sequence"/>
</dbReference>
<dbReference type="InterPro" id="IPR058625">
    <property type="entry name" value="MdtA-like_BSH"/>
</dbReference>
<evidence type="ECO:0000313" key="5">
    <source>
        <dbReference type="EMBL" id="OGG18364.1"/>
    </source>
</evidence>
<keyword evidence="3" id="KW-0175">Coiled coil</keyword>
<dbReference type="GO" id="GO:0016020">
    <property type="term" value="C:membrane"/>
    <property type="evidence" value="ECO:0007669"/>
    <property type="project" value="InterPro"/>
</dbReference>
<evidence type="ECO:0000256" key="2">
    <source>
        <dbReference type="ARBA" id="ARBA00009477"/>
    </source>
</evidence>